<evidence type="ECO:0000256" key="1">
    <source>
        <dbReference type="ARBA" id="ARBA00009250"/>
    </source>
</evidence>
<proteinExistence type="inferred from homology"/>
<sequence>LVRCGTDSVVLHWEDTVLVVGPFGDWIKFSYEGVVHLVPEIDGVRIISNELCEFLQRVPAATEDTFKPGSVAPGALLYVALEKFEKKSSEADEGIRNIGMDMTQAVDTCIDAAGHEIHPPRQRSLLKAASFGKCVLEAYNTRRFVNMCQALRVLNAVRHYEIGVPLTYAQYVRLTPEVLVNRLINRHHHLLALRICDYLGMNRDRVLIHWACAKINAGSAEDEESLCRLIVDKLGGDKAGISYTEVAKAAFGAGRVKLATKLLDYEPQAANQVPLLLDMRECELALIKAIESGDTDLVYLVMLHMQRSLPTAELFRILNGKPLACNLLETYLKEQDLELLRQFYDQDDRRAESANVMAIASFKDEELAPRIANLKKALKQYQDDRGHPFEVK</sequence>
<feature type="domain" description="Vps16 C-terminal" evidence="2">
    <location>
        <begin position="241"/>
        <end position="385"/>
    </location>
</feature>
<comment type="similarity">
    <text evidence="1">Belongs to the VPS16 family.</text>
</comment>
<organism evidence="4 5">
    <name type="scientific">Blyttiomyces helicus</name>
    <dbReference type="NCBI Taxonomy" id="388810"/>
    <lineage>
        <taxon>Eukaryota</taxon>
        <taxon>Fungi</taxon>
        <taxon>Fungi incertae sedis</taxon>
        <taxon>Chytridiomycota</taxon>
        <taxon>Chytridiomycota incertae sedis</taxon>
        <taxon>Chytridiomycetes</taxon>
        <taxon>Chytridiomycetes incertae sedis</taxon>
        <taxon>Blyttiomyces</taxon>
    </lineage>
</organism>
<dbReference type="GO" id="GO:0016197">
    <property type="term" value="P:endosomal transport"/>
    <property type="evidence" value="ECO:0007669"/>
    <property type="project" value="TreeGrafter"/>
</dbReference>
<name>A0A4P9VXZ8_9FUNG</name>
<dbReference type="GO" id="GO:0003779">
    <property type="term" value="F:actin binding"/>
    <property type="evidence" value="ECO:0007669"/>
    <property type="project" value="TreeGrafter"/>
</dbReference>
<feature type="non-terminal residue" evidence="4">
    <location>
        <position position="1"/>
    </location>
</feature>
<dbReference type="Pfam" id="PF04840">
    <property type="entry name" value="Vps16_C"/>
    <property type="match status" value="1"/>
</dbReference>
<reference evidence="5" key="1">
    <citation type="journal article" date="2018" name="Nat. Microbiol.">
        <title>Leveraging single-cell genomics to expand the fungal tree of life.</title>
        <authorList>
            <person name="Ahrendt S.R."/>
            <person name="Quandt C.A."/>
            <person name="Ciobanu D."/>
            <person name="Clum A."/>
            <person name="Salamov A."/>
            <person name="Andreopoulos B."/>
            <person name="Cheng J.F."/>
            <person name="Woyke T."/>
            <person name="Pelin A."/>
            <person name="Henrissat B."/>
            <person name="Reynolds N.K."/>
            <person name="Benny G.L."/>
            <person name="Smith M.E."/>
            <person name="James T.Y."/>
            <person name="Grigoriev I.V."/>
        </authorList>
    </citation>
    <scope>NUCLEOTIDE SEQUENCE [LARGE SCALE GENOMIC DNA]</scope>
</reference>
<dbReference type="PANTHER" id="PTHR12811">
    <property type="entry name" value="VACUOLAR PROTEIN SORTING VPS16"/>
    <property type="match status" value="1"/>
</dbReference>
<protein>
    <submittedName>
        <fullName evidence="4">Vps16, N-terminal region-domain-containing protein</fullName>
    </submittedName>
</protein>
<evidence type="ECO:0000259" key="2">
    <source>
        <dbReference type="Pfam" id="PF04840"/>
    </source>
</evidence>
<dbReference type="Pfam" id="PF04841">
    <property type="entry name" value="Vps16_N"/>
    <property type="match status" value="1"/>
</dbReference>
<dbReference type="InterPro" id="IPR006926">
    <property type="entry name" value="Vps16_N"/>
</dbReference>
<evidence type="ECO:0000313" key="5">
    <source>
        <dbReference type="Proteomes" id="UP000269721"/>
    </source>
</evidence>
<dbReference type="GO" id="GO:0006886">
    <property type="term" value="P:intracellular protein transport"/>
    <property type="evidence" value="ECO:0007669"/>
    <property type="project" value="InterPro"/>
</dbReference>
<accession>A0A4P9VXZ8</accession>
<gene>
    <name evidence="4" type="ORF">BDK51DRAFT_12515</name>
</gene>
<feature type="non-terminal residue" evidence="4">
    <location>
        <position position="392"/>
    </location>
</feature>
<dbReference type="GO" id="GO:0005768">
    <property type="term" value="C:endosome"/>
    <property type="evidence" value="ECO:0007669"/>
    <property type="project" value="TreeGrafter"/>
</dbReference>
<dbReference type="InterPro" id="IPR006925">
    <property type="entry name" value="Vps16_C"/>
</dbReference>
<dbReference type="GO" id="GO:0030897">
    <property type="term" value="C:HOPS complex"/>
    <property type="evidence" value="ECO:0007669"/>
    <property type="project" value="TreeGrafter"/>
</dbReference>
<dbReference type="OrthoDB" id="1792at2759"/>
<dbReference type="Proteomes" id="UP000269721">
    <property type="component" value="Unassembled WGS sequence"/>
</dbReference>
<evidence type="ECO:0000259" key="3">
    <source>
        <dbReference type="Pfam" id="PF04841"/>
    </source>
</evidence>
<dbReference type="GO" id="GO:0042144">
    <property type="term" value="P:vacuole fusion, non-autophagic"/>
    <property type="evidence" value="ECO:0007669"/>
    <property type="project" value="TreeGrafter"/>
</dbReference>
<dbReference type="InterPro" id="IPR016534">
    <property type="entry name" value="VPS16"/>
</dbReference>
<feature type="domain" description="Vps16 N-terminal" evidence="3">
    <location>
        <begin position="4"/>
        <end position="145"/>
    </location>
</feature>
<dbReference type="PANTHER" id="PTHR12811:SF0">
    <property type="entry name" value="VACUOLAR PROTEIN SORTING-ASSOCIATED PROTEIN 16 HOMOLOG"/>
    <property type="match status" value="1"/>
</dbReference>
<keyword evidence="5" id="KW-1185">Reference proteome</keyword>
<evidence type="ECO:0000313" key="4">
    <source>
        <dbReference type="EMBL" id="RKO83180.1"/>
    </source>
</evidence>
<dbReference type="EMBL" id="ML001559">
    <property type="protein sequence ID" value="RKO83180.1"/>
    <property type="molecule type" value="Genomic_DNA"/>
</dbReference>
<dbReference type="AlphaFoldDB" id="A0A4P9VXZ8"/>